<dbReference type="AlphaFoldDB" id="I0ILJ2"/>
<dbReference type="SMART" id="SM00448">
    <property type="entry name" value="REC"/>
    <property type="match status" value="1"/>
</dbReference>
<sequence>MSGIEDMGRPAEFLLVEDNPGDVRLTKEALRDSKVRNHLNVLGDGFAAMDFLQRKPPYENAPRPDIILLDLNLPKMDGREVLSRIKADPDLRRIPVVVITSSEAEQDILKTYDLHVNCYVTKPVDLDQFIKVVQSIETFWLTIVKLPSPDILEQ</sequence>
<keyword evidence="1" id="KW-0597">Phosphoprotein</keyword>
<evidence type="ECO:0000313" key="3">
    <source>
        <dbReference type="EMBL" id="BAM06141.1"/>
    </source>
</evidence>
<dbReference type="RefSeq" id="WP_014448634.1">
    <property type="nucleotide sequence ID" value="NC_017094.1"/>
</dbReference>
<organism evidence="3 4">
    <name type="scientific">Leptospirillum ferrooxidans (strain C2-3)</name>
    <dbReference type="NCBI Taxonomy" id="1162668"/>
    <lineage>
        <taxon>Bacteria</taxon>
        <taxon>Pseudomonadati</taxon>
        <taxon>Nitrospirota</taxon>
        <taxon>Nitrospiria</taxon>
        <taxon>Nitrospirales</taxon>
        <taxon>Nitrospiraceae</taxon>
        <taxon>Leptospirillum</taxon>
    </lineage>
</organism>
<dbReference type="EMBL" id="AP012342">
    <property type="protein sequence ID" value="BAM06141.1"/>
    <property type="molecule type" value="Genomic_DNA"/>
</dbReference>
<protein>
    <submittedName>
        <fullName evidence="3">Response regulator receiver protein</fullName>
    </submittedName>
</protein>
<dbReference type="InterPro" id="IPR052893">
    <property type="entry name" value="TCS_response_regulator"/>
</dbReference>
<dbReference type="PANTHER" id="PTHR44520">
    <property type="entry name" value="RESPONSE REGULATOR RCP1-RELATED"/>
    <property type="match status" value="1"/>
</dbReference>
<dbReference type="PATRIC" id="fig|1162668.3.peg.491"/>
<proteinExistence type="predicted"/>
<dbReference type="Pfam" id="PF00072">
    <property type="entry name" value="Response_reg"/>
    <property type="match status" value="1"/>
</dbReference>
<keyword evidence="4" id="KW-1185">Reference proteome</keyword>
<evidence type="ECO:0000256" key="1">
    <source>
        <dbReference type="PROSITE-ProRule" id="PRU00169"/>
    </source>
</evidence>
<dbReference type="InterPro" id="IPR011006">
    <property type="entry name" value="CheY-like_superfamily"/>
</dbReference>
<dbReference type="SUPFAM" id="SSF52172">
    <property type="entry name" value="CheY-like"/>
    <property type="match status" value="1"/>
</dbReference>
<dbReference type="Proteomes" id="UP000007382">
    <property type="component" value="Chromosome"/>
</dbReference>
<dbReference type="KEGG" id="lfc:LFE_0420"/>
<dbReference type="Gene3D" id="3.40.50.2300">
    <property type="match status" value="1"/>
</dbReference>
<dbReference type="InterPro" id="IPR001789">
    <property type="entry name" value="Sig_transdc_resp-reg_receiver"/>
</dbReference>
<dbReference type="HOGENOM" id="CLU_000445_69_17_0"/>
<evidence type="ECO:0000259" key="2">
    <source>
        <dbReference type="PROSITE" id="PS50110"/>
    </source>
</evidence>
<accession>I0ILJ2</accession>
<dbReference type="GO" id="GO:0000160">
    <property type="term" value="P:phosphorelay signal transduction system"/>
    <property type="evidence" value="ECO:0007669"/>
    <property type="project" value="InterPro"/>
</dbReference>
<dbReference type="STRING" id="1162668.LFE_0420"/>
<dbReference type="eggNOG" id="COG0784">
    <property type="taxonomic scope" value="Bacteria"/>
</dbReference>
<name>I0ILJ2_LEPFC</name>
<evidence type="ECO:0000313" key="4">
    <source>
        <dbReference type="Proteomes" id="UP000007382"/>
    </source>
</evidence>
<dbReference type="CDD" id="cd17557">
    <property type="entry name" value="REC_Rcp-like"/>
    <property type="match status" value="1"/>
</dbReference>
<reference evidence="3 4" key="1">
    <citation type="journal article" date="2012" name="J. Bacteriol.">
        <title>Complete Genome Sequence of Leptospirillum ferrooxidans Strain C2-3, Isolated from a Fresh Volcanic Ash Deposit on the Island of Miyake, Japan.</title>
        <authorList>
            <person name="Fujimura R."/>
            <person name="Sato Y."/>
            <person name="Nishizawa T."/>
            <person name="Oshima K."/>
            <person name="Kim S.-W."/>
            <person name="Hattori M."/>
            <person name="Kamijo T."/>
            <person name="Ohta H."/>
        </authorList>
    </citation>
    <scope>NUCLEOTIDE SEQUENCE [LARGE SCALE GENOMIC DNA]</scope>
    <source>
        <strain evidence="3 4">C2-3</strain>
    </source>
</reference>
<feature type="modified residue" description="4-aspartylphosphate" evidence="1">
    <location>
        <position position="70"/>
    </location>
</feature>
<dbReference type="PROSITE" id="PS50110">
    <property type="entry name" value="RESPONSE_REGULATORY"/>
    <property type="match status" value="1"/>
</dbReference>
<feature type="domain" description="Response regulatory" evidence="2">
    <location>
        <begin position="12"/>
        <end position="137"/>
    </location>
</feature>
<reference evidence="4" key="2">
    <citation type="submission" date="2012-03" db="EMBL/GenBank/DDBJ databases">
        <title>The complete genome sequence of the pioneer microbe on fresh volcanic deposit, Leptospirillum ferrooxidans strain C2-3.</title>
        <authorList>
            <person name="Fujimura R."/>
            <person name="Sato Y."/>
            <person name="Nishizawa T."/>
            <person name="Nanba K."/>
            <person name="Oshima K."/>
            <person name="Hattori M."/>
            <person name="Kamijo T."/>
            <person name="Ohta H."/>
        </authorList>
    </citation>
    <scope>NUCLEOTIDE SEQUENCE [LARGE SCALE GENOMIC DNA]</scope>
    <source>
        <strain evidence="4">C2-3</strain>
    </source>
</reference>
<gene>
    <name evidence="3" type="ordered locus">LFE_0420</name>
</gene>
<dbReference type="PANTHER" id="PTHR44520:SF2">
    <property type="entry name" value="RESPONSE REGULATOR RCP1"/>
    <property type="match status" value="1"/>
</dbReference>